<dbReference type="eggNOG" id="COG3437">
    <property type="taxonomic scope" value="Bacteria"/>
</dbReference>
<dbReference type="CDD" id="cd01949">
    <property type="entry name" value="GGDEF"/>
    <property type="match status" value="1"/>
</dbReference>
<dbReference type="Gene3D" id="3.30.450.20">
    <property type="entry name" value="PAS domain"/>
    <property type="match status" value="1"/>
</dbReference>
<feature type="domain" description="Response regulatory" evidence="4">
    <location>
        <begin position="11"/>
        <end position="128"/>
    </location>
</feature>
<evidence type="ECO:0000259" key="4">
    <source>
        <dbReference type="PROSITE" id="PS50110"/>
    </source>
</evidence>
<dbReference type="InterPro" id="IPR000160">
    <property type="entry name" value="GGDEF_dom"/>
</dbReference>
<feature type="modified residue" description="4-aspartylphosphate" evidence="3">
    <location>
        <position position="61"/>
    </location>
</feature>
<dbReference type="InterPro" id="IPR011006">
    <property type="entry name" value="CheY-like_superfamily"/>
</dbReference>
<reference evidence="7 9" key="1">
    <citation type="submission" date="2007-08" db="EMBL/GenBank/DDBJ databases">
        <title>Draft genome sequence of Clostridium leptum (DSM 753).</title>
        <authorList>
            <person name="Sudarsanam P."/>
            <person name="Ley R."/>
            <person name="Guruge J."/>
            <person name="Turnbaugh P.J."/>
            <person name="Mahowald M."/>
            <person name="Liep D."/>
            <person name="Gordon J."/>
        </authorList>
    </citation>
    <scope>NUCLEOTIDE SEQUENCE [LARGE SCALE GENOMIC DNA]</scope>
    <source>
        <strain evidence="7 9">DSM 753</strain>
    </source>
</reference>
<gene>
    <name evidence="8" type="ORF">CH238_03430</name>
    <name evidence="7" type="ORF">CLOLEP_02775</name>
</gene>
<organism evidence="7 9">
    <name type="scientific">[Clostridium] leptum DSM 753</name>
    <dbReference type="NCBI Taxonomy" id="428125"/>
    <lineage>
        <taxon>Bacteria</taxon>
        <taxon>Bacillati</taxon>
        <taxon>Bacillota</taxon>
        <taxon>Clostridia</taxon>
        <taxon>Eubacteriales</taxon>
        <taxon>Oscillospiraceae</taxon>
        <taxon>Oscillospiraceae incertae sedis</taxon>
    </lineage>
</organism>
<dbReference type="Pfam" id="PF00990">
    <property type="entry name" value="GGDEF"/>
    <property type="match status" value="1"/>
</dbReference>
<dbReference type="CDD" id="cd00077">
    <property type="entry name" value="HDc"/>
    <property type="match status" value="1"/>
</dbReference>
<dbReference type="PANTHER" id="PTHR45228">
    <property type="entry name" value="CYCLIC DI-GMP PHOSPHODIESTERASE TM_0186-RELATED"/>
    <property type="match status" value="1"/>
</dbReference>
<keyword evidence="3" id="KW-0597">Phosphoprotein</keyword>
<dbReference type="SUPFAM" id="SSF55073">
    <property type="entry name" value="Nucleotide cyclase"/>
    <property type="match status" value="1"/>
</dbReference>
<dbReference type="InterPro" id="IPR035965">
    <property type="entry name" value="PAS-like_dom_sf"/>
</dbReference>
<feature type="domain" description="GGDEF" evidence="5">
    <location>
        <begin position="555"/>
        <end position="688"/>
    </location>
</feature>
<evidence type="ECO:0000313" key="7">
    <source>
        <dbReference type="EMBL" id="EDO59958.1"/>
    </source>
</evidence>
<dbReference type="SUPFAM" id="SSF109604">
    <property type="entry name" value="HD-domain/PDEase-like"/>
    <property type="match status" value="1"/>
</dbReference>
<feature type="domain" description="HD-GYP" evidence="6">
    <location>
        <begin position="155"/>
        <end position="363"/>
    </location>
</feature>
<evidence type="ECO:0000256" key="3">
    <source>
        <dbReference type="PROSITE-ProRule" id="PRU00169"/>
    </source>
</evidence>
<evidence type="ECO:0000256" key="1">
    <source>
        <dbReference type="ARBA" id="ARBA00018672"/>
    </source>
</evidence>
<dbReference type="GO" id="GO:0000160">
    <property type="term" value="P:phosphorelay signal transduction system"/>
    <property type="evidence" value="ECO:0007669"/>
    <property type="project" value="InterPro"/>
</dbReference>
<dbReference type="InterPro" id="IPR001789">
    <property type="entry name" value="Sig_transdc_resp-reg_receiver"/>
</dbReference>
<dbReference type="EMBL" id="ABCB02000020">
    <property type="protein sequence ID" value="EDO59958.1"/>
    <property type="molecule type" value="Genomic_DNA"/>
</dbReference>
<sequence length="692" mass="78910">MVIEPVKSDEVILIVDDVELNRAILSELFQKEYSILEAENGAEALELLEQNGGRIKVMLLDLVMPEMDGFQVLSQLRNSRWFQQIPIVLITAENSESTALKGYTSGVSDIINKPFNPEIVHRRVENIIELYNHKRFLETKLQEQYRLLEKQAEKLKKANTFVIDTLSTAVEFRSSESGFHIARMRKITEFLLRALSARHEQYDFSEEEISMISDAAALHDIGKIAIPDEVLLKPGRLTPEEFEIMKTHTTKGCEILESLNYAQDEEYYRYSYEICRHHHERWDGKGYPDGLKGNQIPIWAQVVALADVYEALTGERVYKPVYSHEKALSMIVNGECGQFNPELLNCFLEEIDNLLMELRQPEKQLAPPSLPVSSKPAASQSETLSERTLRLLELERQKYRVLSDLSGDITFDYDAQTDLLTFSEKYTEMFGGSFQMQDALKVIENTDKILKEDKPIIWKVLKELTPEQPVGKMELRMQTLAGDFEWFEVLINALWRNEKEPECVSLIGKMTNINDQKLETSRLKRQASTDSLTGTYNRKAAVELISDYLLSEPMPQGALFFMDIDDFKSFNDDYGHQYGDKILQKIGEKLRGAFRGTDIVGRIGGDEFIVFLEEISSREAIIRKAREVCGMFRKVGDEIGSPREITGSVGVACSPDDGLSFDSLLAKADQALYHAKKCGKNQFSFSTDLSKQ</sequence>
<dbReference type="PROSITE" id="PS50110">
    <property type="entry name" value="RESPONSE_REGULATORY"/>
    <property type="match status" value="1"/>
</dbReference>
<dbReference type="AlphaFoldDB" id="A7VW11"/>
<dbReference type="Gene3D" id="3.40.50.2300">
    <property type="match status" value="1"/>
</dbReference>
<accession>A7VW11</accession>
<dbReference type="InterPro" id="IPR029787">
    <property type="entry name" value="Nucleotide_cyclase"/>
</dbReference>
<reference evidence="7 9" key="2">
    <citation type="submission" date="2007-08" db="EMBL/GenBank/DDBJ databases">
        <authorList>
            <person name="Fulton L."/>
            <person name="Clifton S."/>
            <person name="Fulton B."/>
            <person name="Xu J."/>
            <person name="Minx P."/>
            <person name="Pepin K.H."/>
            <person name="Johnson M."/>
            <person name="Thiruvilangam P."/>
            <person name="Bhonagiri V."/>
            <person name="Nash W.E."/>
            <person name="Wang C."/>
            <person name="Mardis E.R."/>
            <person name="Wilson R.K."/>
        </authorList>
    </citation>
    <scope>NUCLEOTIDE SEQUENCE [LARGE SCALE GENOMIC DNA]</scope>
    <source>
        <strain evidence="7 9">DSM 753</strain>
    </source>
</reference>
<comment type="function">
    <text evidence="2">May play the central regulatory role in sporulation. It may be an element of the effector pathway responsible for the activation of sporulation genes in response to nutritional stress. Spo0A may act in concert with spo0H (a sigma factor) to control the expression of some genes that are critical to the sporulation process.</text>
</comment>
<evidence type="ECO:0000313" key="8">
    <source>
        <dbReference type="EMBL" id="PEQ26053.1"/>
    </source>
</evidence>
<name>A7VW11_9FIRM</name>
<dbReference type="Gene3D" id="1.10.3210.10">
    <property type="entry name" value="Hypothetical protein af1432"/>
    <property type="match status" value="1"/>
</dbReference>
<dbReference type="InterPro" id="IPR052020">
    <property type="entry name" value="Cyclic_di-GMP/3'3'-cGAMP_PDE"/>
</dbReference>
<dbReference type="InterPro" id="IPR003607">
    <property type="entry name" value="HD/PDEase_dom"/>
</dbReference>
<evidence type="ECO:0000259" key="6">
    <source>
        <dbReference type="PROSITE" id="PS51832"/>
    </source>
</evidence>
<dbReference type="EMBL" id="NOXF01000001">
    <property type="protein sequence ID" value="PEQ26053.1"/>
    <property type="molecule type" value="Genomic_DNA"/>
</dbReference>
<dbReference type="Proteomes" id="UP000003490">
    <property type="component" value="Unassembled WGS sequence"/>
</dbReference>
<dbReference type="Pfam" id="PF00072">
    <property type="entry name" value="Response_reg"/>
    <property type="match status" value="1"/>
</dbReference>
<dbReference type="SMART" id="SM00448">
    <property type="entry name" value="REC"/>
    <property type="match status" value="1"/>
</dbReference>
<protein>
    <recommendedName>
        <fullName evidence="1">Stage 0 sporulation protein A homolog</fullName>
    </recommendedName>
</protein>
<dbReference type="SMART" id="SM00267">
    <property type="entry name" value="GGDEF"/>
    <property type="match status" value="1"/>
</dbReference>
<dbReference type="SUPFAM" id="SSF52172">
    <property type="entry name" value="CheY-like"/>
    <property type="match status" value="1"/>
</dbReference>
<evidence type="ECO:0000313" key="9">
    <source>
        <dbReference type="Proteomes" id="UP000003490"/>
    </source>
</evidence>
<dbReference type="Gene3D" id="3.30.70.270">
    <property type="match status" value="1"/>
</dbReference>
<dbReference type="NCBIfam" id="TIGR00254">
    <property type="entry name" value="GGDEF"/>
    <property type="match status" value="1"/>
</dbReference>
<proteinExistence type="predicted"/>
<comment type="caution">
    <text evidence="7">The sequence shown here is derived from an EMBL/GenBank/DDBJ whole genome shotgun (WGS) entry which is preliminary data.</text>
</comment>
<evidence type="ECO:0000313" key="10">
    <source>
        <dbReference type="Proteomes" id="UP000220611"/>
    </source>
</evidence>
<evidence type="ECO:0000256" key="2">
    <source>
        <dbReference type="ARBA" id="ARBA00024867"/>
    </source>
</evidence>
<dbReference type="eggNOG" id="COG2199">
    <property type="taxonomic scope" value="Bacteria"/>
</dbReference>
<dbReference type="SUPFAM" id="SSF55785">
    <property type="entry name" value="PYP-like sensor domain (PAS domain)"/>
    <property type="match status" value="1"/>
</dbReference>
<keyword evidence="10" id="KW-1185">Reference proteome</keyword>
<dbReference type="Proteomes" id="UP000220611">
    <property type="component" value="Unassembled WGS sequence"/>
</dbReference>
<dbReference type="InterPro" id="IPR037522">
    <property type="entry name" value="HD_GYP_dom"/>
</dbReference>
<dbReference type="InterPro" id="IPR043128">
    <property type="entry name" value="Rev_trsase/Diguanyl_cyclase"/>
</dbReference>
<evidence type="ECO:0000259" key="5">
    <source>
        <dbReference type="PROSITE" id="PS50887"/>
    </source>
</evidence>
<dbReference type="PROSITE" id="PS50887">
    <property type="entry name" value="GGDEF"/>
    <property type="match status" value="1"/>
</dbReference>
<reference evidence="8 10" key="3">
    <citation type="submission" date="2017-07" db="EMBL/GenBank/DDBJ databases">
        <title>Prevalence of linear plasmids in Cutibacterium (Propionibacterium) acnes isolates obtained from prostatic tissue.</title>
        <authorList>
            <person name="Davidsson S."/>
            <person name="Carlsson J."/>
            <person name="Molling P."/>
            <person name="Andren O."/>
            <person name="Andersson S.-O."/>
            <person name="Brzuszkiewicz E."/>
            <person name="Poehlein A."/>
            <person name="Al-Zeer M."/>
            <person name="Brinkmann V."/>
            <person name="Scavenius C."/>
            <person name="Nazipi S."/>
            <person name="Soderquist B."/>
            <person name="Bruggemann H."/>
        </authorList>
    </citation>
    <scope>NUCLEOTIDE SEQUENCE [LARGE SCALE GENOMIC DNA]</scope>
    <source>
        <strain evidence="8 10">DSM 753</strain>
    </source>
</reference>
<dbReference type="HOGENOM" id="CLU_000445_92_10_9"/>
<dbReference type="PROSITE" id="PS51832">
    <property type="entry name" value="HD_GYP"/>
    <property type="match status" value="1"/>
</dbReference>
<dbReference type="Pfam" id="PF13487">
    <property type="entry name" value="HD_5"/>
    <property type="match status" value="1"/>
</dbReference>